<keyword evidence="3" id="KW-1185">Reference proteome</keyword>
<accession>A0AAD6Y6I8</accession>
<dbReference type="EMBL" id="JARJCW010000069">
    <property type="protein sequence ID" value="KAJ7199255.1"/>
    <property type="molecule type" value="Genomic_DNA"/>
</dbReference>
<evidence type="ECO:0000256" key="1">
    <source>
        <dbReference type="SAM" id="MobiDB-lite"/>
    </source>
</evidence>
<dbReference type="Proteomes" id="UP001219525">
    <property type="component" value="Unassembled WGS sequence"/>
</dbReference>
<proteinExistence type="predicted"/>
<comment type="caution">
    <text evidence="2">The sequence shown here is derived from an EMBL/GenBank/DDBJ whole genome shotgun (WGS) entry which is preliminary data.</text>
</comment>
<gene>
    <name evidence="2" type="ORF">GGX14DRAFT_573012</name>
</gene>
<evidence type="ECO:0000313" key="3">
    <source>
        <dbReference type="Proteomes" id="UP001219525"/>
    </source>
</evidence>
<evidence type="ECO:0000313" key="2">
    <source>
        <dbReference type="EMBL" id="KAJ7199255.1"/>
    </source>
</evidence>
<dbReference type="AlphaFoldDB" id="A0AAD6Y6I8"/>
<sequence length="280" mass="30165">MAASPHLAARALSPRHQPSSYHRPATSPATIAASCTRPRTTQLLWRAFRKCAVALNPVFSSVRRTAGGCIWLCSPPPSSPQRHPPPSPLLAPAHALRSCSGERSVSAPLPLTPSLHLYGALRGPCIWLHSPPPSPQRHPPPPLRLLLHVAGHRGVTLATVPRACCGVAASPSVPAPMALATTPAPQRSRACACAPRGSSGEHFEGALRQQHPPAAYTWCRIDDRAECTPSDLYFVPILMQLRPRSQRAFYVEKETVADGWRISKVRRAFSPSLTAAQASF</sequence>
<feature type="region of interest" description="Disordered" evidence="1">
    <location>
        <begin position="1"/>
        <end position="27"/>
    </location>
</feature>
<name>A0AAD6Y6I8_9AGAR</name>
<protein>
    <submittedName>
        <fullName evidence="2">Uncharacterized protein</fullName>
    </submittedName>
</protein>
<organism evidence="2 3">
    <name type="scientific">Mycena pura</name>
    <dbReference type="NCBI Taxonomy" id="153505"/>
    <lineage>
        <taxon>Eukaryota</taxon>
        <taxon>Fungi</taxon>
        <taxon>Dikarya</taxon>
        <taxon>Basidiomycota</taxon>
        <taxon>Agaricomycotina</taxon>
        <taxon>Agaricomycetes</taxon>
        <taxon>Agaricomycetidae</taxon>
        <taxon>Agaricales</taxon>
        <taxon>Marasmiineae</taxon>
        <taxon>Mycenaceae</taxon>
        <taxon>Mycena</taxon>
    </lineage>
</organism>
<reference evidence="2" key="1">
    <citation type="submission" date="2023-03" db="EMBL/GenBank/DDBJ databases">
        <title>Massive genome expansion in bonnet fungi (Mycena s.s.) driven by repeated elements and novel gene families across ecological guilds.</title>
        <authorList>
            <consortium name="Lawrence Berkeley National Laboratory"/>
            <person name="Harder C.B."/>
            <person name="Miyauchi S."/>
            <person name="Viragh M."/>
            <person name="Kuo A."/>
            <person name="Thoen E."/>
            <person name="Andreopoulos B."/>
            <person name="Lu D."/>
            <person name="Skrede I."/>
            <person name="Drula E."/>
            <person name="Henrissat B."/>
            <person name="Morin E."/>
            <person name="Kohler A."/>
            <person name="Barry K."/>
            <person name="LaButti K."/>
            <person name="Morin E."/>
            <person name="Salamov A."/>
            <person name="Lipzen A."/>
            <person name="Mereny Z."/>
            <person name="Hegedus B."/>
            <person name="Baldrian P."/>
            <person name="Stursova M."/>
            <person name="Weitz H."/>
            <person name="Taylor A."/>
            <person name="Grigoriev I.V."/>
            <person name="Nagy L.G."/>
            <person name="Martin F."/>
            <person name="Kauserud H."/>
        </authorList>
    </citation>
    <scope>NUCLEOTIDE SEQUENCE</scope>
    <source>
        <strain evidence="2">9144</strain>
    </source>
</reference>